<name>A0A142VB04_9CHLR</name>
<evidence type="ECO:0000313" key="4">
    <source>
        <dbReference type="EMBL" id="RAL70214.1"/>
    </source>
</evidence>
<reference evidence="2 6" key="2">
    <citation type="journal article" date="2017" name="FEMS Microbiol. Ecol.">
        <title>Reconstructed genomes of novel Dehalococcoides mccartyi strains from 1,2,3,4-tetrachlorodibenzo-p-dioxin-dechlorinating enrichment cultures reveal divergent reductive dehalogenase gene profiles.</title>
        <authorList>
            <person name="Dam H.T."/>
            <person name="Vollmers J."/>
            <person name="Kaster A.K."/>
            <person name="Haggblom M.M."/>
        </authorList>
    </citation>
    <scope>NUCLEOTIDE SEQUENCE [LARGE SCALE GENOMIC DNA]</scope>
    <source>
        <strain evidence="2 6">H1-3-2.001</strain>
    </source>
</reference>
<dbReference type="RefSeq" id="WP_011309549.1">
    <property type="nucleotide sequence ID" value="NZ_AP024514.1"/>
</dbReference>
<evidence type="ECO:0000313" key="8">
    <source>
        <dbReference type="Proteomes" id="UP000249146"/>
    </source>
</evidence>
<dbReference type="Proteomes" id="UP000233649">
    <property type="component" value="Unassembled WGS sequence"/>
</dbReference>
<accession>A0A142VB04</accession>
<dbReference type="OMA" id="DKPSMKK"/>
<evidence type="ECO:0000313" key="3">
    <source>
        <dbReference type="EMBL" id="RAL68881.1"/>
    </source>
</evidence>
<organism evidence="1 5">
    <name type="scientific">Dehalococcoides mccartyi</name>
    <dbReference type="NCBI Taxonomy" id="61435"/>
    <lineage>
        <taxon>Bacteria</taxon>
        <taxon>Bacillati</taxon>
        <taxon>Chloroflexota</taxon>
        <taxon>Dehalococcoidia</taxon>
        <taxon>Dehalococcoidales</taxon>
        <taxon>Dehalococcoidaceae</taxon>
        <taxon>Dehalococcoides</taxon>
    </lineage>
</organism>
<dbReference type="EMBL" id="QGLC01000021">
    <property type="protein sequence ID" value="RAL68881.1"/>
    <property type="molecule type" value="Genomic_DNA"/>
</dbReference>
<protein>
    <submittedName>
        <fullName evidence="1">Uncharacterized protein</fullName>
    </submittedName>
</protein>
<dbReference type="AlphaFoldDB" id="A0A142VB04"/>
<proteinExistence type="predicted"/>
<dbReference type="EMBL" id="CP011127">
    <property type="protein sequence ID" value="AMU86839.1"/>
    <property type="molecule type" value="Genomic_DNA"/>
</dbReference>
<evidence type="ECO:0000313" key="5">
    <source>
        <dbReference type="Proteomes" id="UP000076394"/>
    </source>
</evidence>
<evidence type="ECO:0000313" key="6">
    <source>
        <dbReference type="Proteomes" id="UP000233649"/>
    </source>
</evidence>
<dbReference type="EMBL" id="PHFD01000240">
    <property type="protein sequence ID" value="PKH46194.1"/>
    <property type="molecule type" value="Genomic_DNA"/>
</dbReference>
<evidence type="ECO:0000313" key="7">
    <source>
        <dbReference type="Proteomes" id="UP000248786"/>
    </source>
</evidence>
<dbReference type="Proteomes" id="UP000248786">
    <property type="component" value="Unassembled WGS sequence"/>
</dbReference>
<dbReference type="Proteomes" id="UP000249146">
    <property type="component" value="Unassembled WGS sequence"/>
</dbReference>
<reference evidence="7 8" key="3">
    <citation type="submission" date="2018-05" db="EMBL/GenBank/DDBJ databases">
        <title>Draft genome sequences of Dehalococcoides mccartyi strains RC and KS.</title>
        <authorList>
            <person name="Higgins S.A."/>
            <person name="Padilla-Crespo E."/>
            <person name="Loeffler F.E."/>
        </authorList>
    </citation>
    <scope>NUCLEOTIDE SEQUENCE [LARGE SCALE GENOMIC DNA]</scope>
    <source>
        <strain evidence="4 7">KS</strain>
        <strain evidence="3 8">RC</strain>
    </source>
</reference>
<reference evidence="1 5" key="1">
    <citation type="submission" date="2015-03" db="EMBL/GenBank/DDBJ databases">
        <title>Genomic characterization of Dehalococcoides mccartyi strain 11a5, an unusal plasmid-containing chloroethene dechlorinator.</title>
        <authorList>
            <person name="Zhao S."/>
            <person name="Ding C."/>
            <person name="He J."/>
        </authorList>
    </citation>
    <scope>NUCLEOTIDE SEQUENCE [LARGE SCALE GENOMIC DNA]</scope>
    <source>
        <strain evidence="1 5">11a5</strain>
    </source>
</reference>
<dbReference type="EMBL" id="QGLD01000011">
    <property type="protein sequence ID" value="RAL70214.1"/>
    <property type="molecule type" value="Genomic_DNA"/>
</dbReference>
<evidence type="ECO:0000313" key="2">
    <source>
        <dbReference type="EMBL" id="PKH46194.1"/>
    </source>
</evidence>
<evidence type="ECO:0000313" key="1">
    <source>
        <dbReference type="EMBL" id="AMU86839.1"/>
    </source>
</evidence>
<gene>
    <name evidence="4" type="ORF">C1G86_1071</name>
    <name evidence="3" type="ORF">C1G87_1531</name>
    <name evidence="2" type="ORF">CVH13_01216</name>
    <name evidence="1" type="ORF">Dm11a5_1013</name>
</gene>
<dbReference type="PATRIC" id="fig|61435.13.peg.1029"/>
<dbReference type="OrthoDB" id="163630at2"/>
<sequence length="78" mass="8734">MANKDKPSMKRNSDDMSLDDMNNRLELFDQRLDNIDSVVSAVVERVMSQPITISTTCPHCGKNLDIALVGNRRPTVSK</sequence>
<dbReference type="Proteomes" id="UP000076394">
    <property type="component" value="Chromosome"/>
</dbReference>